<dbReference type="PROSITE" id="PS51719">
    <property type="entry name" value="G_SEPTIN"/>
    <property type="match status" value="1"/>
</dbReference>
<accession>A0AAU9KFS9</accession>
<dbReference type="GO" id="GO:0005525">
    <property type="term" value="F:GTP binding"/>
    <property type="evidence" value="ECO:0007669"/>
    <property type="project" value="UniProtKB-KW"/>
</dbReference>
<protein>
    <recommendedName>
        <fullName evidence="3">Septin-type G domain-containing protein</fullName>
    </recommendedName>
</protein>
<organism evidence="4 5">
    <name type="scientific">Blepharisma stoltei</name>
    <dbReference type="NCBI Taxonomy" id="1481888"/>
    <lineage>
        <taxon>Eukaryota</taxon>
        <taxon>Sar</taxon>
        <taxon>Alveolata</taxon>
        <taxon>Ciliophora</taxon>
        <taxon>Postciliodesmatophora</taxon>
        <taxon>Heterotrichea</taxon>
        <taxon>Heterotrichida</taxon>
        <taxon>Blepharismidae</taxon>
        <taxon>Blepharisma</taxon>
    </lineage>
</organism>
<keyword evidence="1" id="KW-0547">Nucleotide-binding</keyword>
<dbReference type="Gene3D" id="3.40.50.300">
    <property type="entry name" value="P-loop containing nucleotide triphosphate hydrolases"/>
    <property type="match status" value="1"/>
</dbReference>
<keyword evidence="2" id="KW-0472">Membrane</keyword>
<evidence type="ECO:0000256" key="2">
    <source>
        <dbReference type="SAM" id="Phobius"/>
    </source>
</evidence>
<feature type="transmembrane region" description="Helical" evidence="2">
    <location>
        <begin position="423"/>
        <end position="443"/>
    </location>
</feature>
<keyword evidence="5" id="KW-1185">Reference proteome</keyword>
<gene>
    <name evidence="4" type="ORF">BSTOLATCC_MIC57090</name>
</gene>
<dbReference type="Pfam" id="PF00735">
    <property type="entry name" value="Septin"/>
    <property type="match status" value="1"/>
</dbReference>
<comment type="similarity">
    <text evidence="1">Belongs to the TRAFAC class TrmE-Era-EngA-EngB-Septin-like GTPase superfamily. Septin GTPase family.</text>
</comment>
<dbReference type="PANTHER" id="PTHR18884">
    <property type="entry name" value="SEPTIN"/>
    <property type="match status" value="1"/>
</dbReference>
<keyword evidence="2" id="KW-0812">Transmembrane</keyword>
<dbReference type="InterPro" id="IPR027417">
    <property type="entry name" value="P-loop_NTPase"/>
</dbReference>
<dbReference type="SUPFAM" id="SSF52540">
    <property type="entry name" value="P-loop containing nucleoside triphosphate hydrolases"/>
    <property type="match status" value="1"/>
</dbReference>
<reference evidence="4" key="1">
    <citation type="submission" date="2021-09" db="EMBL/GenBank/DDBJ databases">
        <authorList>
            <consortium name="AG Swart"/>
            <person name="Singh M."/>
            <person name="Singh A."/>
            <person name="Seah K."/>
            <person name="Emmerich C."/>
        </authorList>
    </citation>
    <scope>NUCLEOTIDE SEQUENCE</scope>
    <source>
        <strain evidence="4">ATCC30299</strain>
    </source>
</reference>
<evidence type="ECO:0000313" key="4">
    <source>
        <dbReference type="EMBL" id="CAG9332801.1"/>
    </source>
</evidence>
<sequence length="446" mass="50820">MKNYIEPFQSKNINPNLHPIPNLDDSLESPIPKQIPLSAEVLAAHTAKQQKSGKASYMQKFLREQRHEAGYTSPDADYLSHDGNSSPKLDIDAKTVKSDYIDSPQGLRSQENDLQRSVSFSDLKRLEENRKKKIFKPIQFNIIIVGDSGVGKTSFINTFLSMKFNRFVPEELGNNMIRSTTEIRQNSAKKVVGDLTYKVNMIDTPGYGKSKNFSKWLESIIGCIIESATLYKEAKKYAEEPEDTRIHLCLYFIEGPRCKENDLRAMFRLQKYVQIIPILAKADAYSSKEQIESVKRHLQDEIFNFDIKIFDCPSALGNDIDMLANVKYAPLQPVPPFAIISATQFIETHSRMKYGRAYEWGFCDVDDKNTSDFSILSRLLMGHFVDYAINVSKRMHKNNLREIKNKTRNQKQAKQELFVNSSYIKGLAIGVIGTIGIGGFLLMKKN</sequence>
<name>A0AAU9KFS9_9CILI</name>
<comment type="caution">
    <text evidence="4">The sequence shown here is derived from an EMBL/GenBank/DDBJ whole genome shotgun (WGS) entry which is preliminary data.</text>
</comment>
<feature type="domain" description="Septin-type G" evidence="3">
    <location>
        <begin position="136"/>
        <end position="407"/>
    </location>
</feature>
<evidence type="ECO:0000256" key="1">
    <source>
        <dbReference type="RuleBase" id="RU004560"/>
    </source>
</evidence>
<dbReference type="AlphaFoldDB" id="A0AAU9KFS9"/>
<evidence type="ECO:0000313" key="5">
    <source>
        <dbReference type="Proteomes" id="UP001162131"/>
    </source>
</evidence>
<proteinExistence type="inferred from homology"/>
<evidence type="ECO:0000259" key="3">
    <source>
        <dbReference type="PROSITE" id="PS51719"/>
    </source>
</evidence>
<dbReference type="Proteomes" id="UP001162131">
    <property type="component" value="Unassembled WGS sequence"/>
</dbReference>
<keyword evidence="1" id="KW-0342">GTP-binding</keyword>
<dbReference type="InterPro" id="IPR030379">
    <property type="entry name" value="G_SEPTIN_dom"/>
</dbReference>
<dbReference type="EMBL" id="CAJZBQ010000055">
    <property type="protein sequence ID" value="CAG9332801.1"/>
    <property type="molecule type" value="Genomic_DNA"/>
</dbReference>
<keyword evidence="2" id="KW-1133">Transmembrane helix</keyword>